<evidence type="ECO:0000313" key="3">
    <source>
        <dbReference type="EMBL" id="PMM54519.1"/>
    </source>
</evidence>
<dbReference type="Pfam" id="PF11059">
    <property type="entry name" value="DUF2860"/>
    <property type="match status" value="1"/>
</dbReference>
<feature type="chain" id="PRO_5036320459" description="DUF2860 domain-containing protein" evidence="1">
    <location>
        <begin position="20"/>
        <end position="330"/>
    </location>
</feature>
<evidence type="ECO:0008006" key="6">
    <source>
        <dbReference type="Google" id="ProtNLM"/>
    </source>
</evidence>
<keyword evidence="1" id="KW-0732">Signal</keyword>
<gene>
    <name evidence="3" type="ORF">BCT50_12625</name>
    <name evidence="2" type="ORF">BCT74_07350</name>
</gene>
<dbReference type="EMBL" id="MCZJ01000046">
    <property type="protein sequence ID" value="PMM54519.1"/>
    <property type="molecule type" value="Genomic_DNA"/>
</dbReference>
<comment type="caution">
    <text evidence="2">The sequence shown here is derived from an EMBL/GenBank/DDBJ whole genome shotgun (WGS) entry which is preliminary data.</text>
</comment>
<reference evidence="2" key="4">
    <citation type="journal article" date="2018" name="Nature">
        <title>A major lineage of non-tailed dsDNA viruses as unrecognized killers of marine bacteria.</title>
        <authorList>
            <person name="Kauffman K.M."/>
            <person name="Hussain F.A."/>
            <person name="Yang J."/>
            <person name="Arevalo P."/>
            <person name="Brown J.M."/>
            <person name="Chang W.K."/>
            <person name="VanInsberghe D."/>
            <person name="Elsherbini J."/>
            <person name="Sharma R.S."/>
            <person name="Cutler M.B."/>
            <person name="Kelly L."/>
            <person name="Polz M.F."/>
        </authorList>
    </citation>
    <scope>NUCLEOTIDE SEQUENCE</scope>
    <source>
        <strain evidence="3">10N.261.48.A1</strain>
        <strain evidence="2">10N.261.51.B8</strain>
    </source>
</reference>
<dbReference type="Proteomes" id="UP000235554">
    <property type="component" value="Unassembled WGS sequence"/>
</dbReference>
<dbReference type="EMBL" id="MCYL01000024">
    <property type="protein sequence ID" value="PML55135.1"/>
    <property type="molecule type" value="Genomic_DNA"/>
</dbReference>
<reference evidence="3" key="2">
    <citation type="submission" date="2016-07" db="EMBL/GenBank/DDBJ databases">
        <authorList>
            <person name="Kauffman K."/>
            <person name="Arevalo P."/>
            <person name="Polz M.F."/>
        </authorList>
    </citation>
    <scope>NUCLEOTIDE SEQUENCE</scope>
    <source>
        <strain evidence="3">10N.261.48.A1</strain>
    </source>
</reference>
<sequence length="330" mass="35941">MRFVLPVMFSAFASMPAYSGLAPSEGFSGNFSVLAGFYSDSSNLSTEQDSNQASLTMEGDSENQGLLGFLGTVQYTFGESLTHQVYAGTTREDIATGTIAFEIGYRHQLSGGTILDVSVLPTLISGKAWADPYAVGVNRNETDVKGNVGRLQLTNIGGTAFRTDFAIGQSDVDDELSGTQDKLGLTDEEVGLLDRERTYVYAKAGYPFILPNQAGVFVPSMVYFNSDAEGGALSFDSYGIELNYAKRIGRHGFVITLDASDRQYDEANPIYGKAREENEYGAFLAYEFGGLMGYEDWSFITLLGLRTIDSNIDFYNSEQVLASVGVDYKF</sequence>
<name>A0A2N7IDR6_9VIBR</name>
<dbReference type="SUPFAM" id="SSF56935">
    <property type="entry name" value="Porins"/>
    <property type="match status" value="1"/>
</dbReference>
<accession>A0A2N7IDR6</accession>
<dbReference type="AlphaFoldDB" id="A0A2N7IDR6"/>
<dbReference type="Proteomes" id="UP000235746">
    <property type="component" value="Unassembled WGS sequence"/>
</dbReference>
<dbReference type="PIRSF" id="PIRSF028696">
    <property type="entry name" value="UCP028696"/>
    <property type="match status" value="1"/>
</dbReference>
<dbReference type="RefSeq" id="WP_102518025.1">
    <property type="nucleotide sequence ID" value="NZ_MCWT02000002.1"/>
</dbReference>
<protein>
    <recommendedName>
        <fullName evidence="6">DUF2860 domain-containing protein</fullName>
    </recommendedName>
</protein>
<evidence type="ECO:0000313" key="5">
    <source>
        <dbReference type="Proteomes" id="UP000235746"/>
    </source>
</evidence>
<reference evidence="2" key="3">
    <citation type="submission" date="2016-07" db="EMBL/GenBank/DDBJ databases">
        <authorList>
            <person name="Wan K."/>
            <person name="Booth B."/>
            <person name="Spirohn K."/>
            <person name="Hao T."/>
            <person name="Hu Y."/>
            <person name="Calderwood M."/>
            <person name="Hill D."/>
            <person name="Mohr S."/>
            <person name="Vidal M."/>
            <person name="Celniker S."/>
            <person name="Perrimon N."/>
        </authorList>
    </citation>
    <scope>NUCLEOTIDE SEQUENCE</scope>
    <source>
        <strain evidence="2">10N.261.51.B8</strain>
    </source>
</reference>
<dbReference type="InterPro" id="IPR016896">
    <property type="entry name" value="DUF2860"/>
</dbReference>
<proteinExistence type="predicted"/>
<evidence type="ECO:0000313" key="2">
    <source>
        <dbReference type="EMBL" id="PML55135.1"/>
    </source>
</evidence>
<reference evidence="4 5" key="1">
    <citation type="submission" date="2016-07" db="EMBL/GenBank/DDBJ databases">
        <title>Nontailed viruses are major unrecognized killers of bacteria in the ocean.</title>
        <authorList>
            <person name="Kauffman K."/>
            <person name="Hussain F."/>
            <person name="Yang J."/>
            <person name="Arevalo P."/>
            <person name="Brown J."/>
            <person name="Cutler M."/>
            <person name="Kelly L."/>
            <person name="Polz M.F."/>
        </authorList>
    </citation>
    <scope>NUCLEOTIDE SEQUENCE [LARGE SCALE GENOMIC DNA]</scope>
    <source>
        <strain evidence="4">10N.261.48.A1</strain>
        <strain evidence="5">10N.261.51.B8</strain>
    </source>
</reference>
<evidence type="ECO:0000256" key="1">
    <source>
        <dbReference type="SAM" id="SignalP"/>
    </source>
</evidence>
<organism evidence="2 5">
    <name type="scientific">Vibrio lentus</name>
    <dbReference type="NCBI Taxonomy" id="136468"/>
    <lineage>
        <taxon>Bacteria</taxon>
        <taxon>Pseudomonadati</taxon>
        <taxon>Pseudomonadota</taxon>
        <taxon>Gammaproteobacteria</taxon>
        <taxon>Vibrionales</taxon>
        <taxon>Vibrionaceae</taxon>
        <taxon>Vibrio</taxon>
    </lineage>
</organism>
<evidence type="ECO:0000313" key="4">
    <source>
        <dbReference type="Proteomes" id="UP000235554"/>
    </source>
</evidence>
<feature type="signal peptide" evidence="1">
    <location>
        <begin position="1"/>
        <end position="19"/>
    </location>
</feature>